<protein>
    <recommendedName>
        <fullName evidence="3">Replication initiation protein</fullName>
    </recommendedName>
</protein>
<accession>A0A0R1VGY2</accession>
<dbReference type="PATRIC" id="fig|1423767.3.peg.587"/>
<evidence type="ECO:0000313" key="2">
    <source>
        <dbReference type="Proteomes" id="UP000051307"/>
    </source>
</evidence>
<dbReference type="eggNOG" id="COG2946">
    <property type="taxonomic scope" value="Bacteria"/>
</dbReference>
<name>A0A0R1VGY2_9LACO</name>
<dbReference type="EMBL" id="AZFU01000018">
    <property type="protein sequence ID" value="KRM04690.1"/>
    <property type="molecule type" value="Genomic_DNA"/>
</dbReference>
<evidence type="ECO:0000313" key="1">
    <source>
        <dbReference type="EMBL" id="KRM04690.1"/>
    </source>
</evidence>
<organism evidence="1 2">
    <name type="scientific">Lactobacillus kitasatonis DSM 16761 = JCM 1039</name>
    <dbReference type="NCBI Taxonomy" id="1423767"/>
    <lineage>
        <taxon>Bacteria</taxon>
        <taxon>Bacillati</taxon>
        <taxon>Bacillota</taxon>
        <taxon>Bacilli</taxon>
        <taxon>Lactobacillales</taxon>
        <taxon>Lactobacillaceae</taxon>
        <taxon>Lactobacillus</taxon>
    </lineage>
</organism>
<evidence type="ECO:0008006" key="3">
    <source>
        <dbReference type="Google" id="ProtNLM"/>
    </source>
</evidence>
<gene>
    <name evidence="1" type="ORF">FC59_GL000568</name>
</gene>
<reference evidence="1 2" key="1">
    <citation type="journal article" date="2015" name="Genome Announc.">
        <title>Expanding the biotechnology potential of lactobacilli through comparative genomics of 213 strains and associated genera.</title>
        <authorList>
            <person name="Sun Z."/>
            <person name="Harris H.M."/>
            <person name="McCann A."/>
            <person name="Guo C."/>
            <person name="Argimon S."/>
            <person name="Zhang W."/>
            <person name="Yang X."/>
            <person name="Jeffery I.B."/>
            <person name="Cooney J.C."/>
            <person name="Kagawa T.F."/>
            <person name="Liu W."/>
            <person name="Song Y."/>
            <person name="Salvetti E."/>
            <person name="Wrobel A."/>
            <person name="Rasinkangas P."/>
            <person name="Parkhill J."/>
            <person name="Rea M.C."/>
            <person name="O'Sullivan O."/>
            <person name="Ritari J."/>
            <person name="Douillard F.P."/>
            <person name="Paul Ross R."/>
            <person name="Yang R."/>
            <person name="Briner A.E."/>
            <person name="Felis G.E."/>
            <person name="de Vos W.M."/>
            <person name="Barrangou R."/>
            <person name="Klaenhammer T.R."/>
            <person name="Caufield P.W."/>
            <person name="Cui Y."/>
            <person name="Zhang H."/>
            <person name="O'Toole P.W."/>
        </authorList>
    </citation>
    <scope>NUCLEOTIDE SEQUENCE [LARGE SCALE GENOMIC DNA]</scope>
    <source>
        <strain evidence="1 2">DSM 16761</strain>
    </source>
</reference>
<dbReference type="Proteomes" id="UP000051307">
    <property type="component" value="Unassembled WGS sequence"/>
</dbReference>
<comment type="caution">
    <text evidence="1">The sequence shown here is derived from an EMBL/GenBank/DDBJ whole genome shotgun (WGS) entry which is preliminary data.</text>
</comment>
<proteinExistence type="predicted"/>
<dbReference type="AlphaFoldDB" id="A0A0R1VGY2"/>
<sequence length="322" mass="37710">MERFFINERKIKMAISLSQNKNSSVLCKYPASPLLFTLSDENTANDCEISLDEITVSGDINIDKCKDRLRENNWILTSVSRIDGQPTTYNLFRDADSIATLSKNKYYSDSWRIDTSNHLTAQEKRQITNITKIFNKPRITRIDIAVDFINFDDAGMIYTLYRPHTKTFFTIGANGKLESITAGVRKSRQVYRYYDKLVELQQKRVTVPDYIKNWERAELQLRQTKTYNTVQDWGDRVVKMLNCLSLPEVTRLAVPDIRERAMINQLLHHPDEFQNVSSKTRAKYRKKIRELHKKSTPTRIKLAMEVLQNRKNDIQKEINSFL</sequence>